<dbReference type="EMBL" id="BGJZ01000218">
    <property type="protein sequence ID" value="GBH11014.1"/>
    <property type="molecule type" value="Genomic_DNA"/>
</dbReference>
<name>A0A2V0QDJ4_PSESF</name>
<organism evidence="1 2">
    <name type="scientific">Pseudomonas syringae pv. actinidiae</name>
    <dbReference type="NCBI Taxonomy" id="103796"/>
    <lineage>
        <taxon>Bacteria</taxon>
        <taxon>Pseudomonadati</taxon>
        <taxon>Pseudomonadota</taxon>
        <taxon>Gammaproteobacteria</taxon>
        <taxon>Pseudomonadales</taxon>
        <taxon>Pseudomonadaceae</taxon>
        <taxon>Pseudomonas</taxon>
        <taxon>Pseudomonas syringae</taxon>
    </lineage>
</organism>
<comment type="caution">
    <text evidence="1">The sequence shown here is derived from an EMBL/GenBank/DDBJ whole genome shotgun (WGS) entry which is preliminary data.</text>
</comment>
<gene>
    <name evidence="1" type="ORF">KPSA1_04444</name>
</gene>
<protein>
    <submittedName>
        <fullName evidence="1">Uncharacterized protein</fullName>
    </submittedName>
</protein>
<dbReference type="AlphaFoldDB" id="A0A2V0QDJ4"/>
<evidence type="ECO:0000313" key="1">
    <source>
        <dbReference type="EMBL" id="GBH11014.1"/>
    </source>
</evidence>
<reference evidence="1 2" key="1">
    <citation type="submission" date="2018-04" db="EMBL/GenBank/DDBJ databases">
        <title>Draft genome sequence of Pseudomonas syringae pv. actinidiae biovar 1 strains isolated from kiwifruit in Kagawa prefecture.</title>
        <authorList>
            <person name="Tabuchi M."/>
            <person name="Saito M."/>
            <person name="Fujiwara S."/>
            <person name="Sasa N."/>
            <person name="Akimitsu K."/>
            <person name="Gomi K."/>
            <person name="Konishi-Sugita S."/>
            <person name="Hamano K."/>
            <person name="Kataoka I."/>
        </authorList>
    </citation>
    <scope>NUCLEOTIDE SEQUENCE [LARGE SCALE GENOMIC DNA]</scope>
    <source>
        <strain evidence="1 2">MAFF212206</strain>
    </source>
</reference>
<dbReference type="Proteomes" id="UP000247480">
    <property type="component" value="Unassembled WGS sequence"/>
</dbReference>
<evidence type="ECO:0000313" key="2">
    <source>
        <dbReference type="Proteomes" id="UP000247480"/>
    </source>
</evidence>
<accession>A0A2V0QDJ4</accession>
<sequence>MRQVVAPLARTPGLTYQFARTLSGSLLIIDCCVVMKVTAQVKSKYTCTLNFVIQPILLADGVTKTAAI</sequence>
<proteinExistence type="predicted"/>